<dbReference type="Gene3D" id="3.40.50.720">
    <property type="entry name" value="NAD(P)-binding Rossmann-like Domain"/>
    <property type="match status" value="1"/>
</dbReference>
<dbReference type="InterPro" id="IPR000683">
    <property type="entry name" value="Gfo/Idh/MocA-like_OxRdtase_N"/>
</dbReference>
<dbReference type="InterPro" id="IPR046952">
    <property type="entry name" value="GSHR/TRXR-like"/>
</dbReference>
<evidence type="ECO:0000256" key="2">
    <source>
        <dbReference type="ARBA" id="ARBA00007532"/>
    </source>
</evidence>
<dbReference type="FunFam" id="3.30.390.30:FF:000003">
    <property type="entry name" value="Glutathione reductase"/>
    <property type="match status" value="1"/>
</dbReference>
<evidence type="ECO:0000259" key="10">
    <source>
        <dbReference type="Pfam" id="PF01408"/>
    </source>
</evidence>
<evidence type="ECO:0000313" key="14">
    <source>
        <dbReference type="EMBL" id="RLN47925.1"/>
    </source>
</evidence>
<dbReference type="Pfam" id="PF08635">
    <property type="entry name" value="ox_reductase_C"/>
    <property type="match status" value="1"/>
</dbReference>
<dbReference type="Pfam" id="PF01408">
    <property type="entry name" value="GFO_IDH_MocA"/>
    <property type="match status" value="1"/>
</dbReference>
<comment type="similarity">
    <text evidence="2 8">Belongs to the class-I pyridine nucleotide-disulfide oxidoreductase family.</text>
</comment>
<keyword evidence="9" id="KW-0521">NADP</keyword>
<dbReference type="NCBIfam" id="TIGR01421">
    <property type="entry name" value="gluta_reduc_1"/>
    <property type="match status" value="1"/>
</dbReference>
<dbReference type="GO" id="GO:0050660">
    <property type="term" value="F:flavin adenine dinucleotide binding"/>
    <property type="evidence" value="ECO:0007669"/>
    <property type="project" value="InterPro"/>
</dbReference>
<dbReference type="InterPro" id="IPR004099">
    <property type="entry name" value="Pyr_nucl-diS_OxRdtase_dimer"/>
</dbReference>
<dbReference type="OrthoDB" id="5956163at2759"/>
<evidence type="ECO:0000256" key="7">
    <source>
        <dbReference type="ARBA" id="ARBA00023284"/>
    </source>
</evidence>
<feature type="domain" description="FAD/NAD(P)-binding" evidence="12">
    <location>
        <begin position="7"/>
        <end position="335"/>
    </location>
</feature>
<dbReference type="GO" id="GO:0034599">
    <property type="term" value="P:cellular response to oxidative stress"/>
    <property type="evidence" value="ECO:0007669"/>
    <property type="project" value="TreeGrafter"/>
</dbReference>
<dbReference type="InterPro" id="IPR036188">
    <property type="entry name" value="FAD/NAD-bd_sf"/>
</dbReference>
<evidence type="ECO:0000259" key="13">
    <source>
        <dbReference type="Pfam" id="PF08635"/>
    </source>
</evidence>
<proteinExistence type="inferred from homology"/>
<dbReference type="PANTHER" id="PTHR42737">
    <property type="entry name" value="GLUTATHIONE REDUCTASE"/>
    <property type="match status" value="1"/>
</dbReference>
<dbReference type="EMBL" id="MBDO02000699">
    <property type="protein sequence ID" value="RLN52824.1"/>
    <property type="molecule type" value="Genomic_DNA"/>
</dbReference>
<dbReference type="GO" id="GO:0004362">
    <property type="term" value="F:glutathione-disulfide reductase (NADPH) activity"/>
    <property type="evidence" value="ECO:0007669"/>
    <property type="project" value="UniProtKB-EC"/>
</dbReference>
<dbReference type="Proteomes" id="UP000284657">
    <property type="component" value="Unassembled WGS sequence"/>
</dbReference>
<evidence type="ECO:0000256" key="3">
    <source>
        <dbReference type="ARBA" id="ARBA00022630"/>
    </source>
</evidence>
<evidence type="ECO:0000259" key="12">
    <source>
        <dbReference type="Pfam" id="PF07992"/>
    </source>
</evidence>
<name>A0A3F2RCE0_9STRA</name>
<dbReference type="Gene3D" id="3.30.390.30">
    <property type="match status" value="1"/>
</dbReference>
<dbReference type="GO" id="GO:0006749">
    <property type="term" value="P:glutathione metabolic process"/>
    <property type="evidence" value="ECO:0007669"/>
    <property type="project" value="InterPro"/>
</dbReference>
<evidence type="ECO:0000256" key="1">
    <source>
        <dbReference type="ARBA" id="ARBA00001974"/>
    </source>
</evidence>
<keyword evidence="6" id="KW-1015">Disulfide bond</keyword>
<feature type="domain" description="Gfo/Idh/MocA-like oxidoreductase N-terminal" evidence="10">
    <location>
        <begin position="506"/>
        <end position="648"/>
    </location>
</feature>
<dbReference type="GO" id="GO:0045454">
    <property type="term" value="P:cell redox homeostasis"/>
    <property type="evidence" value="ECO:0007669"/>
    <property type="project" value="InterPro"/>
</dbReference>
<feature type="domain" description="Oxidoreductase putative C-terminal" evidence="13">
    <location>
        <begin position="652"/>
        <end position="793"/>
    </location>
</feature>
<dbReference type="FunFam" id="3.50.50.60:FF:000306">
    <property type="entry name" value="Glutathione reductase"/>
    <property type="match status" value="1"/>
</dbReference>
<comment type="catalytic activity">
    <reaction evidence="9">
        <text>2 glutathione + NADP(+) = glutathione disulfide + NADPH + H(+)</text>
        <dbReference type="Rhea" id="RHEA:11740"/>
        <dbReference type="ChEBI" id="CHEBI:15378"/>
        <dbReference type="ChEBI" id="CHEBI:57783"/>
        <dbReference type="ChEBI" id="CHEBI:57925"/>
        <dbReference type="ChEBI" id="CHEBI:58297"/>
        <dbReference type="ChEBI" id="CHEBI:58349"/>
        <dbReference type="EC" id="1.8.1.7"/>
    </reaction>
</comment>
<dbReference type="PRINTS" id="PR00411">
    <property type="entry name" value="PNDRDTASEI"/>
</dbReference>
<dbReference type="Gene3D" id="3.50.50.60">
    <property type="entry name" value="FAD/NAD(P)-binding domain"/>
    <property type="match status" value="2"/>
</dbReference>
<evidence type="ECO:0000259" key="11">
    <source>
        <dbReference type="Pfam" id="PF02852"/>
    </source>
</evidence>
<dbReference type="SUPFAM" id="SSF55424">
    <property type="entry name" value="FAD/NAD-linked reductases, dimerisation (C-terminal) domain"/>
    <property type="match status" value="1"/>
</dbReference>
<keyword evidence="3 8" id="KW-0285">Flavoprotein</keyword>
<comment type="function">
    <text evidence="9">Catalyzes the reduction of glutathione disulfide (GSSG) to reduced glutathione (GSH). Constitutes the major mechanism to maintain a high GSH:GSSG ratio in the cytosol.</text>
</comment>
<dbReference type="SUPFAM" id="SSF51735">
    <property type="entry name" value="NAD(P)-binding Rossmann-fold domains"/>
    <property type="match status" value="1"/>
</dbReference>
<organism evidence="15 16">
    <name type="scientific">Phytophthora kernoviae</name>
    <dbReference type="NCBI Taxonomy" id="325452"/>
    <lineage>
        <taxon>Eukaryota</taxon>
        <taxon>Sar</taxon>
        <taxon>Stramenopiles</taxon>
        <taxon>Oomycota</taxon>
        <taxon>Peronosporomycetes</taxon>
        <taxon>Peronosporales</taxon>
        <taxon>Peronosporaceae</taxon>
        <taxon>Phytophthora</taxon>
    </lineage>
</organism>
<keyword evidence="9" id="KW-0963">Cytoplasm</keyword>
<dbReference type="PANTHER" id="PTHR42737:SF2">
    <property type="entry name" value="GLUTATHIONE REDUCTASE"/>
    <property type="match status" value="1"/>
</dbReference>
<gene>
    <name evidence="14" type="ORF">BBJ29_009241</name>
    <name evidence="15" type="ORF">BBP00_00009514</name>
</gene>
<evidence type="ECO:0000313" key="15">
    <source>
        <dbReference type="EMBL" id="RLN52824.1"/>
    </source>
</evidence>
<dbReference type="AlphaFoldDB" id="A0A3F2RCE0"/>
<comment type="cofactor">
    <cofactor evidence="1 9">
        <name>FAD</name>
        <dbReference type="ChEBI" id="CHEBI:57692"/>
    </cofactor>
</comment>
<dbReference type="PRINTS" id="PR00368">
    <property type="entry name" value="FADPNR"/>
</dbReference>
<accession>A0A3F2RCE0</accession>
<keyword evidence="4 8" id="KW-0274">FAD</keyword>
<dbReference type="GO" id="GO:0005829">
    <property type="term" value="C:cytosol"/>
    <property type="evidence" value="ECO:0007669"/>
    <property type="project" value="TreeGrafter"/>
</dbReference>
<dbReference type="InterPro" id="IPR036291">
    <property type="entry name" value="NAD(P)-bd_dom_sf"/>
</dbReference>
<dbReference type="InterPro" id="IPR016156">
    <property type="entry name" value="FAD/NAD-linked_Rdtase_dimer_sf"/>
</dbReference>
<dbReference type="Pfam" id="PF02852">
    <property type="entry name" value="Pyr_redox_dim"/>
    <property type="match status" value="1"/>
</dbReference>
<dbReference type="SUPFAM" id="SSF51905">
    <property type="entry name" value="FAD/NAD(P)-binding domain"/>
    <property type="match status" value="1"/>
</dbReference>
<dbReference type="GO" id="GO:0005739">
    <property type="term" value="C:mitochondrion"/>
    <property type="evidence" value="ECO:0007669"/>
    <property type="project" value="TreeGrafter"/>
</dbReference>
<comment type="caution">
    <text evidence="15">The sequence shown here is derived from an EMBL/GenBank/DDBJ whole genome shotgun (WGS) entry which is preliminary data.</text>
</comment>
<sequence length="871" mass="95988">MSTDVVYDYVVIGGGSGGMASARRAATYGAKVLVVERGRKYDGMGLGGTCVNYGCVPKKVMFNTAMHVEHLARNRDYSINTAQRDFQFGDFDWSNMKTKRDAYILRLNGIYERNLQNQQVDHVQGIAKIVAKDKIQVDGQVFTGKNLLVAPGGVPTIPDFPGNEHVIDSDGFFKLEQQPKKVAVVGAGYIAVEMAGIFNTLKSDTTLFCRFDQVLRKFDPIVRDLVNEEMEKAGVNFVRNSRAVRVEKQTDGKLTFVVTVDGKEEKFPDFDTILYAVGRTPRTKDLGLEEINVKLSQDGFIEVDAQENTSVEGVYAIGDATTTGWELTPVAIAAGRRLSDRLFGGEKDACLNYHQIPTVIFSHPPIGTCGYTEPEAVEKFGQENIKTYSSKFVNLLHSMADPERKGKTAMKLVCVGEEEVVVGVHVAGEGADEMIQGFGVAMKMNATKADFDNIVAIHPTAAEELVTMAPWGTIKDKILSIFGFAVNHQRRTHLLLLNMSSIAGTRVALVGAGAVNFGGPEGPWDHASRLEKLGAIIVAVVDPITNKAQEKIDARRANKDFAHVWDKTEVYGDLQEMLDAVKPTVVFIGVPPSFHGCFKFPLELQCLRAGTHVFLEKPLSNAPVDEVTKYAAEVESLRKEKKLVVSVGYMFRYSKFGEKIKELLQGKQVVCLMARYNCAYTAIPSPFWWDSKHCGGPIVEQATHFADIARYLVGEVDMDTVYSRSVKASLKPGDIGYLEKVPVDETVVPEANRVPRAHVANWYFKSGALGNLVHGALVQGEAYDASLEIMADGLRIGVVKPYSDKPTLKVLQGDSDEELTFEFSGDDMYLTEDREFLKAVHGEGDNIRCQYQDAVNTYALTCKIRDVALAN</sequence>
<evidence type="ECO:0000256" key="9">
    <source>
        <dbReference type="RuleBase" id="RU365016"/>
    </source>
</evidence>
<evidence type="ECO:0000313" key="16">
    <source>
        <dbReference type="Proteomes" id="UP000277300"/>
    </source>
</evidence>
<dbReference type="InterPro" id="IPR013944">
    <property type="entry name" value="OxRdtase_put_C"/>
</dbReference>
<evidence type="ECO:0000256" key="6">
    <source>
        <dbReference type="ARBA" id="ARBA00023157"/>
    </source>
</evidence>
<reference evidence="16 17" key="1">
    <citation type="submission" date="2018-07" db="EMBL/GenBank/DDBJ databases">
        <title>Genome sequencing of oomycete isolates from Chile give support for New Zealand origin for Phytophthora kernoviae and make available the first Nothophytophthora sp. genome.</title>
        <authorList>
            <person name="Studholme D.J."/>
            <person name="Sanfuentes E."/>
            <person name="Panda P."/>
            <person name="Hill R."/>
            <person name="Sambles C."/>
            <person name="Grant M."/>
            <person name="Williams N.M."/>
            <person name="Mcdougal R.L."/>
        </authorList>
    </citation>
    <scope>NUCLEOTIDE SEQUENCE [LARGE SCALE GENOMIC DNA]</scope>
    <source>
        <strain evidence="15">Chile6</strain>
        <strain evidence="14">Chile7</strain>
    </source>
</reference>
<dbReference type="NCBIfam" id="NF004776">
    <property type="entry name" value="PRK06116.1"/>
    <property type="match status" value="1"/>
</dbReference>
<dbReference type="Proteomes" id="UP000277300">
    <property type="component" value="Unassembled WGS sequence"/>
</dbReference>
<dbReference type="EC" id="1.8.1.7" evidence="9"/>
<keyword evidence="5 8" id="KW-0560">Oxidoreductase</keyword>
<protein>
    <recommendedName>
        <fullName evidence="9">Glutathione reductase</fullName>
        <ecNumber evidence="9">1.8.1.7</ecNumber>
    </recommendedName>
</protein>
<dbReference type="SUPFAM" id="SSF55347">
    <property type="entry name" value="Glyceraldehyde-3-phosphate dehydrogenase-like, C-terminal domain"/>
    <property type="match status" value="1"/>
</dbReference>
<dbReference type="InterPro" id="IPR006322">
    <property type="entry name" value="Glutathione_Rdtase_euk/bac"/>
</dbReference>
<evidence type="ECO:0000256" key="8">
    <source>
        <dbReference type="RuleBase" id="RU003691"/>
    </source>
</evidence>
<dbReference type="EMBL" id="MBAD02002385">
    <property type="protein sequence ID" value="RLN47925.1"/>
    <property type="molecule type" value="Genomic_DNA"/>
</dbReference>
<dbReference type="InterPro" id="IPR023753">
    <property type="entry name" value="FAD/NAD-binding_dom"/>
</dbReference>
<dbReference type="Pfam" id="PF07992">
    <property type="entry name" value="Pyr_redox_2"/>
    <property type="match status" value="1"/>
</dbReference>
<dbReference type="InterPro" id="IPR012999">
    <property type="entry name" value="Pyr_OxRdtase_I_AS"/>
</dbReference>
<dbReference type="PROSITE" id="PS00076">
    <property type="entry name" value="PYRIDINE_REDOX_1"/>
    <property type="match status" value="1"/>
</dbReference>
<keyword evidence="7 8" id="KW-0676">Redox-active center</keyword>
<evidence type="ECO:0000256" key="4">
    <source>
        <dbReference type="ARBA" id="ARBA00022827"/>
    </source>
</evidence>
<comment type="subcellular location">
    <subcellularLocation>
        <location evidence="9">Cytoplasm</location>
    </subcellularLocation>
</comment>
<evidence type="ECO:0000256" key="5">
    <source>
        <dbReference type="ARBA" id="ARBA00023002"/>
    </source>
</evidence>
<dbReference type="Gene3D" id="3.30.360.10">
    <property type="entry name" value="Dihydrodipicolinate Reductase, domain 2"/>
    <property type="match status" value="1"/>
</dbReference>
<feature type="domain" description="Pyridine nucleotide-disulphide oxidoreductase dimerisation" evidence="11">
    <location>
        <begin position="356"/>
        <end position="469"/>
    </location>
</feature>
<evidence type="ECO:0000313" key="17">
    <source>
        <dbReference type="Proteomes" id="UP000284657"/>
    </source>
</evidence>
<dbReference type="GO" id="GO:0050661">
    <property type="term" value="F:NADP binding"/>
    <property type="evidence" value="ECO:0007669"/>
    <property type="project" value="InterPro"/>
</dbReference>